<proteinExistence type="predicted"/>
<evidence type="ECO:0000313" key="2">
    <source>
        <dbReference type="Proteomes" id="UP001303046"/>
    </source>
</evidence>
<dbReference type="Proteomes" id="UP001303046">
    <property type="component" value="Unassembled WGS sequence"/>
</dbReference>
<gene>
    <name evidence="1" type="primary">Necator_chrII.g5204</name>
    <name evidence="1" type="ORF">RB195_017412</name>
</gene>
<organism evidence="1 2">
    <name type="scientific">Necator americanus</name>
    <name type="common">Human hookworm</name>
    <dbReference type="NCBI Taxonomy" id="51031"/>
    <lineage>
        <taxon>Eukaryota</taxon>
        <taxon>Metazoa</taxon>
        <taxon>Ecdysozoa</taxon>
        <taxon>Nematoda</taxon>
        <taxon>Chromadorea</taxon>
        <taxon>Rhabditida</taxon>
        <taxon>Rhabditina</taxon>
        <taxon>Rhabditomorpha</taxon>
        <taxon>Strongyloidea</taxon>
        <taxon>Ancylostomatidae</taxon>
        <taxon>Bunostominae</taxon>
        <taxon>Necator</taxon>
    </lineage>
</organism>
<reference evidence="1 2" key="1">
    <citation type="submission" date="2023-08" db="EMBL/GenBank/DDBJ databases">
        <title>A Necator americanus chromosomal reference genome.</title>
        <authorList>
            <person name="Ilik V."/>
            <person name="Petrzelkova K.J."/>
            <person name="Pardy F."/>
            <person name="Fuh T."/>
            <person name="Niatou-Singa F.S."/>
            <person name="Gouil Q."/>
            <person name="Baker L."/>
            <person name="Ritchie M.E."/>
            <person name="Jex A.R."/>
            <person name="Gazzola D."/>
            <person name="Li H."/>
            <person name="Toshio Fujiwara R."/>
            <person name="Zhan B."/>
            <person name="Aroian R.V."/>
            <person name="Pafco B."/>
            <person name="Schwarz E.M."/>
        </authorList>
    </citation>
    <scope>NUCLEOTIDE SEQUENCE [LARGE SCALE GENOMIC DNA]</scope>
    <source>
        <strain evidence="1 2">Aroian</strain>
        <tissue evidence="1">Whole animal</tissue>
    </source>
</reference>
<sequence>MHATIFAYKSSICIRKLVAIKKAVGRKLDYEVRRNEAGVCDQGGTIAIFTRTGAMRDVQNRPIIDRSLRTDQQRHCIPGLWDHMTPMQRVSRVYLAKMHLE</sequence>
<keyword evidence="2" id="KW-1185">Reference proteome</keyword>
<protein>
    <submittedName>
        <fullName evidence="1">Uncharacterized protein</fullName>
    </submittedName>
</protein>
<comment type="caution">
    <text evidence="1">The sequence shown here is derived from an EMBL/GenBank/DDBJ whole genome shotgun (WGS) entry which is preliminary data.</text>
</comment>
<name>A0ABR1C7K8_NECAM</name>
<evidence type="ECO:0000313" key="1">
    <source>
        <dbReference type="EMBL" id="KAK6733643.1"/>
    </source>
</evidence>
<accession>A0ABR1C7K8</accession>
<dbReference type="EMBL" id="JAVFWL010000002">
    <property type="protein sequence ID" value="KAK6733643.1"/>
    <property type="molecule type" value="Genomic_DNA"/>
</dbReference>